<keyword evidence="10" id="KW-0969">Cilium</keyword>
<name>A0A1A9ATW7_PLESH</name>
<evidence type="ECO:0000313" key="10">
    <source>
        <dbReference type="EMBL" id="MBO1107447.1"/>
    </source>
</evidence>
<dbReference type="InterPro" id="IPR053967">
    <property type="entry name" value="LlgE_F_G-like_D1"/>
</dbReference>
<dbReference type="Pfam" id="PF06429">
    <property type="entry name" value="Flg_bbr_C"/>
    <property type="match status" value="1"/>
</dbReference>
<dbReference type="Proteomes" id="UP000664658">
    <property type="component" value="Unassembled WGS sequence"/>
</dbReference>
<dbReference type="EMBL" id="JAFNAA010000003">
    <property type="protein sequence ID" value="MBO1107447.1"/>
    <property type="molecule type" value="Genomic_DNA"/>
</dbReference>
<keyword evidence="10" id="KW-0282">Flagellum</keyword>
<keyword evidence="3 6" id="KW-0975">Bacterial flagellum</keyword>
<dbReference type="GeneID" id="69704878"/>
<evidence type="ECO:0000259" key="8">
    <source>
        <dbReference type="Pfam" id="PF06429"/>
    </source>
</evidence>
<evidence type="ECO:0000256" key="5">
    <source>
        <dbReference type="ARBA" id="ARBA00040228"/>
    </source>
</evidence>
<evidence type="ECO:0000256" key="2">
    <source>
        <dbReference type="ARBA" id="ARBA00009677"/>
    </source>
</evidence>
<evidence type="ECO:0000313" key="11">
    <source>
        <dbReference type="Proteomes" id="UP000664658"/>
    </source>
</evidence>
<evidence type="ECO:0000259" key="9">
    <source>
        <dbReference type="Pfam" id="PF22692"/>
    </source>
</evidence>
<dbReference type="InterPro" id="IPR001444">
    <property type="entry name" value="Flag_bb_rod_N"/>
</dbReference>
<dbReference type="AlphaFoldDB" id="A0A1A9ATW7"/>
<protein>
    <recommendedName>
        <fullName evidence="5 6">Flagellar basal-body rod protein FlgF</fullName>
    </recommendedName>
</protein>
<comment type="subunit">
    <text evidence="4 6">The basal body constitutes a major portion of the flagellar organelle and consists of five rings (E,L,P,S, and M) mounted on a central rod. The rod consists of about 26 subunits of FlgG in the distal portion, and FlgB, FlgC and FlgF are thought to build up the proximal portion of the rod with about 6 subunits each.</text>
</comment>
<reference evidence="10" key="1">
    <citation type="submission" date="2021-03" db="EMBL/GenBank/DDBJ databases">
        <title>Plesiomonas shigelloides zfcc0051, isolated from zebrafish feces.</title>
        <authorList>
            <person name="Vanderhoek Z."/>
            <person name="Gaulke C."/>
        </authorList>
    </citation>
    <scope>NUCLEOTIDE SEQUENCE</scope>
    <source>
        <strain evidence="10">Zfcc0051</strain>
    </source>
</reference>
<proteinExistence type="inferred from homology"/>
<dbReference type="RefSeq" id="WP_010862969.1">
    <property type="nucleotide sequence ID" value="NZ_CP027852.1"/>
</dbReference>
<organism evidence="10 11">
    <name type="scientific">Plesiomonas shigelloides</name>
    <name type="common">Aeromonas shigelloides</name>
    <dbReference type="NCBI Taxonomy" id="703"/>
    <lineage>
        <taxon>Bacteria</taxon>
        <taxon>Pseudomonadati</taxon>
        <taxon>Pseudomonadota</taxon>
        <taxon>Gammaproteobacteria</taxon>
        <taxon>Enterobacterales</taxon>
        <taxon>Enterobacteriaceae</taxon>
        <taxon>Plesiomonas</taxon>
    </lineage>
</organism>
<evidence type="ECO:0000256" key="4">
    <source>
        <dbReference type="ARBA" id="ARBA00038560"/>
    </source>
</evidence>
<evidence type="ECO:0000259" key="7">
    <source>
        <dbReference type="Pfam" id="PF00460"/>
    </source>
</evidence>
<keyword evidence="10" id="KW-0966">Cell projection</keyword>
<evidence type="ECO:0000256" key="6">
    <source>
        <dbReference type="RuleBase" id="RU362116"/>
    </source>
</evidence>
<dbReference type="InterPro" id="IPR012836">
    <property type="entry name" value="FlgF"/>
</dbReference>
<dbReference type="NCBIfam" id="TIGR03506">
    <property type="entry name" value="FlgEFG_subfam"/>
    <property type="match status" value="1"/>
</dbReference>
<dbReference type="GO" id="GO:0071978">
    <property type="term" value="P:bacterial-type flagellum-dependent swarming motility"/>
    <property type="evidence" value="ECO:0007669"/>
    <property type="project" value="TreeGrafter"/>
</dbReference>
<dbReference type="NCBIfam" id="TIGR02490">
    <property type="entry name" value="flgF"/>
    <property type="match status" value="1"/>
</dbReference>
<evidence type="ECO:0000256" key="1">
    <source>
        <dbReference type="ARBA" id="ARBA00004117"/>
    </source>
</evidence>
<dbReference type="Pfam" id="PF22692">
    <property type="entry name" value="LlgE_F_G_D1"/>
    <property type="match status" value="1"/>
</dbReference>
<feature type="domain" description="Flagellar basal-body/hook protein C-terminal" evidence="8">
    <location>
        <begin position="194"/>
        <end position="238"/>
    </location>
</feature>
<dbReference type="InterPro" id="IPR010930">
    <property type="entry name" value="Flg_bb/hook_C_dom"/>
</dbReference>
<dbReference type="PANTHER" id="PTHR30435:SF18">
    <property type="entry name" value="FLAGELLAR BASAL-BODY ROD PROTEIN FLGF"/>
    <property type="match status" value="1"/>
</dbReference>
<dbReference type="InterPro" id="IPR020013">
    <property type="entry name" value="Flagellar_FlgE/F/G"/>
</dbReference>
<dbReference type="InterPro" id="IPR037925">
    <property type="entry name" value="FlgE/F/G-like"/>
</dbReference>
<accession>A0A1A9ATW7</accession>
<dbReference type="Pfam" id="PF00460">
    <property type="entry name" value="Flg_bb_rod"/>
    <property type="match status" value="1"/>
</dbReference>
<dbReference type="SUPFAM" id="SSF117143">
    <property type="entry name" value="Flagellar hook protein flgE"/>
    <property type="match status" value="1"/>
</dbReference>
<feature type="domain" description="Flagellar hook protein FlgE/F/G-like D1" evidence="9">
    <location>
        <begin position="81"/>
        <end position="143"/>
    </location>
</feature>
<dbReference type="GO" id="GO:0030694">
    <property type="term" value="C:bacterial-type flagellum basal body, rod"/>
    <property type="evidence" value="ECO:0007669"/>
    <property type="project" value="UniProtKB-UniRule"/>
</dbReference>
<comment type="caution">
    <text evidence="10">The sequence shown here is derived from an EMBL/GenBank/DDBJ whole genome shotgun (WGS) entry which is preliminary data.</text>
</comment>
<dbReference type="PANTHER" id="PTHR30435">
    <property type="entry name" value="FLAGELLAR PROTEIN"/>
    <property type="match status" value="1"/>
</dbReference>
<evidence type="ECO:0000256" key="3">
    <source>
        <dbReference type="ARBA" id="ARBA00023143"/>
    </source>
</evidence>
<comment type="subcellular location">
    <subcellularLocation>
        <location evidence="1 6">Bacterial flagellum basal body</location>
    </subcellularLocation>
</comment>
<comment type="similarity">
    <text evidence="2 6">Belongs to the flagella basal body rod proteins family.</text>
</comment>
<feature type="domain" description="Flagellar basal body rod protein N-terminal" evidence="7">
    <location>
        <begin position="7"/>
        <end position="35"/>
    </location>
</feature>
<dbReference type="NCBIfam" id="NF009280">
    <property type="entry name" value="PRK12640.1"/>
    <property type="match status" value="1"/>
</dbReference>
<sequence length="241" mass="25624">MDKLLFTALSGARRTLMSQQVQANNLANVNTTGFRADLEQASTELLRGAGYQTRALVGEQALGSDFSGGALQRTDRPLDVAIQGDGFFAVETPQGEAYTRAGNFTTNDAGELSVNGHPLMGTDGPIVLPEYSQLTVGKDGTLSIVAPNGGLMQEAGQLKLVNPKPDQIAKSPDGLFRMLDNSSAPADDGVQVASGYLESSNVNAVDAMIRNMTLARNFELQVKMMKTAEDLTTAGNRLIRE</sequence>
<dbReference type="KEGG" id="pshi:SAMEA2665130_0034"/>
<gene>
    <name evidence="10" type="primary">flgF</name>
    <name evidence="10" type="ORF">J2R62_04275</name>
</gene>